<dbReference type="GO" id="GO:0004842">
    <property type="term" value="F:ubiquitin-protein transferase activity"/>
    <property type="evidence" value="ECO:0007669"/>
    <property type="project" value="InterPro"/>
</dbReference>
<dbReference type="AlphaFoldDB" id="A0A9N9BWQ8"/>
<evidence type="ECO:0000256" key="5">
    <source>
        <dbReference type="SAM" id="MobiDB-lite"/>
    </source>
</evidence>
<keyword evidence="1" id="KW-0479">Metal-binding</keyword>
<dbReference type="InterPro" id="IPR031127">
    <property type="entry name" value="E3_UB_ligase_RBR"/>
</dbReference>
<dbReference type="InterPro" id="IPR017907">
    <property type="entry name" value="Znf_RING_CS"/>
</dbReference>
<keyword evidence="8" id="KW-1185">Reference proteome</keyword>
<dbReference type="PANTHER" id="PTHR11685">
    <property type="entry name" value="RBR FAMILY RING FINGER AND IBR DOMAIN-CONTAINING"/>
    <property type="match status" value="1"/>
</dbReference>
<evidence type="ECO:0000256" key="1">
    <source>
        <dbReference type="ARBA" id="ARBA00022723"/>
    </source>
</evidence>
<protein>
    <submittedName>
        <fullName evidence="7">6481_t:CDS:1</fullName>
    </submittedName>
</protein>
<feature type="compositionally biased region" description="Polar residues" evidence="5">
    <location>
        <begin position="160"/>
        <end position="170"/>
    </location>
</feature>
<dbReference type="Proteomes" id="UP000789396">
    <property type="component" value="Unassembled WGS sequence"/>
</dbReference>
<evidence type="ECO:0000256" key="4">
    <source>
        <dbReference type="PROSITE-ProRule" id="PRU00175"/>
    </source>
</evidence>
<feature type="region of interest" description="Disordered" evidence="5">
    <location>
        <begin position="225"/>
        <end position="247"/>
    </location>
</feature>
<reference evidence="7" key="1">
    <citation type="submission" date="2021-06" db="EMBL/GenBank/DDBJ databases">
        <authorList>
            <person name="Kallberg Y."/>
            <person name="Tangrot J."/>
            <person name="Rosling A."/>
        </authorList>
    </citation>
    <scope>NUCLEOTIDE SEQUENCE</scope>
    <source>
        <strain evidence="7">IN212</strain>
    </source>
</reference>
<feature type="region of interest" description="Disordered" evidence="5">
    <location>
        <begin position="118"/>
        <end position="198"/>
    </location>
</feature>
<dbReference type="Gene3D" id="3.30.40.10">
    <property type="entry name" value="Zinc/RING finger domain, C3HC4 (zinc finger)"/>
    <property type="match status" value="1"/>
</dbReference>
<dbReference type="InterPro" id="IPR001841">
    <property type="entry name" value="Znf_RING"/>
</dbReference>
<dbReference type="GO" id="GO:0008270">
    <property type="term" value="F:zinc ion binding"/>
    <property type="evidence" value="ECO:0007669"/>
    <property type="project" value="UniProtKB-KW"/>
</dbReference>
<dbReference type="EMBL" id="CAJVPZ010007243">
    <property type="protein sequence ID" value="CAG8583721.1"/>
    <property type="molecule type" value="Genomic_DNA"/>
</dbReference>
<name>A0A9N9BWQ8_9GLOM</name>
<feature type="domain" description="RING-type" evidence="6">
    <location>
        <begin position="259"/>
        <end position="321"/>
    </location>
</feature>
<dbReference type="InterPro" id="IPR013083">
    <property type="entry name" value="Znf_RING/FYVE/PHD"/>
</dbReference>
<accession>A0A9N9BWQ8</accession>
<organism evidence="7 8">
    <name type="scientific">Racocetra fulgida</name>
    <dbReference type="NCBI Taxonomy" id="60492"/>
    <lineage>
        <taxon>Eukaryota</taxon>
        <taxon>Fungi</taxon>
        <taxon>Fungi incertae sedis</taxon>
        <taxon>Mucoromycota</taxon>
        <taxon>Glomeromycotina</taxon>
        <taxon>Glomeromycetes</taxon>
        <taxon>Diversisporales</taxon>
        <taxon>Gigasporaceae</taxon>
        <taxon>Racocetra</taxon>
    </lineage>
</organism>
<proteinExistence type="predicted"/>
<evidence type="ECO:0000256" key="3">
    <source>
        <dbReference type="ARBA" id="ARBA00022833"/>
    </source>
</evidence>
<evidence type="ECO:0000313" key="7">
    <source>
        <dbReference type="EMBL" id="CAG8583721.1"/>
    </source>
</evidence>
<feature type="compositionally biased region" description="Basic and acidic residues" evidence="5">
    <location>
        <begin position="148"/>
        <end position="159"/>
    </location>
</feature>
<evidence type="ECO:0000256" key="2">
    <source>
        <dbReference type="ARBA" id="ARBA00022771"/>
    </source>
</evidence>
<keyword evidence="3" id="KW-0862">Zinc</keyword>
<gene>
    <name evidence="7" type="ORF">RFULGI_LOCUS5955</name>
</gene>
<feature type="region of interest" description="Disordered" evidence="5">
    <location>
        <begin position="75"/>
        <end position="103"/>
    </location>
</feature>
<dbReference type="OrthoDB" id="442087at2759"/>
<dbReference type="GO" id="GO:0016567">
    <property type="term" value="P:protein ubiquitination"/>
    <property type="evidence" value="ECO:0007669"/>
    <property type="project" value="InterPro"/>
</dbReference>
<keyword evidence="2 4" id="KW-0863">Zinc-finger</keyword>
<dbReference type="SUPFAM" id="SSF57850">
    <property type="entry name" value="RING/U-box"/>
    <property type="match status" value="1"/>
</dbReference>
<feature type="region of interest" description="Disordered" evidence="5">
    <location>
        <begin position="411"/>
        <end position="455"/>
    </location>
</feature>
<evidence type="ECO:0000313" key="8">
    <source>
        <dbReference type="Proteomes" id="UP000789396"/>
    </source>
</evidence>
<dbReference type="PROSITE" id="PS50089">
    <property type="entry name" value="ZF_RING_2"/>
    <property type="match status" value="1"/>
</dbReference>
<dbReference type="PROSITE" id="PS00518">
    <property type="entry name" value="ZF_RING_1"/>
    <property type="match status" value="1"/>
</dbReference>
<comment type="caution">
    <text evidence="7">The sequence shown here is derived from an EMBL/GenBank/DDBJ whole genome shotgun (WGS) entry which is preliminary data.</text>
</comment>
<feature type="non-terminal residue" evidence="7">
    <location>
        <position position="509"/>
    </location>
</feature>
<sequence>MVATQSTHSRSPINISGNAIQSEEEELWAIAEVLSAMSSYEFALKLQQFDEDGYDIDQIKKDDEVSNIRSCEFQYSDDEDSDTVQDDEEENFDFSNEDYDNAEDYLNKKVDYDTESFDSNEYISSDDGGYDSNQEMDDFEDYSTSQDVNHDDEGYDTNKEVSYNDSSQDFGYNDTDDEDEKSYQENSDSDKEDEKKRKREVLAAQNAPVKRRFCETELSLNDNNVNGKGKGKVVHDSTDDGTTNSREKILNPPKGNHQCNSCYDKFSTFNLNGNLDKMATSSANLGVILDCKHGFCLACMKHYLNSVLKDEVVEFPIKCPLKCVDAKITERVVENSLAKEDLENYYLKMAVSNIKNKIYCPNKKCSALIDYEQDEALPERARRELVAQQEQQVQLQRQIRINVVGVGGRRDDIFMDSDDEDEGDHRNQGPANPVNPVRVNPAPPPPPQPQQRQAKQINRRLNIDLGTLLNVHKAQKRFRLSNWKFRRIEDLESHLQRTTVHEVYECCGK</sequence>
<evidence type="ECO:0000259" key="6">
    <source>
        <dbReference type="PROSITE" id="PS50089"/>
    </source>
</evidence>
<feature type="compositionally biased region" description="Low complexity" evidence="5">
    <location>
        <begin position="430"/>
        <end position="440"/>
    </location>
</feature>